<dbReference type="InterPro" id="IPR052549">
    <property type="entry name" value="SpmB"/>
</dbReference>
<protein>
    <submittedName>
        <fullName evidence="2">Spore maturation protein</fullName>
    </submittedName>
</protein>
<proteinExistence type="predicted"/>
<reference evidence="2" key="1">
    <citation type="submission" date="2020-10" db="EMBL/GenBank/DDBJ databases">
        <authorList>
            <person name="Gilroy R."/>
        </authorList>
    </citation>
    <scope>NUCLEOTIDE SEQUENCE</scope>
    <source>
        <strain evidence="2">ChiHjej12B11-7776</strain>
    </source>
</reference>
<accession>A0A9D1SPV9</accession>
<feature type="transmembrane region" description="Helical" evidence="1">
    <location>
        <begin position="111"/>
        <end position="134"/>
    </location>
</feature>
<sequence length="167" mass="18058">MNALIPLLICLLLTWGLARRKNVYGCFVEGARGAFPLALSIFPYLAATFVMVNAMEKSGLDVYVVEVLWQPFRLLGVPKEVVRLLFLRPFSGSGSIAMLQDLLARYGADSYVGRCASVIAGSGETVFYVAGVYFSQVKGVKTGMAVPIALFCNFLGGVLGCLLCRVM</sequence>
<reference evidence="2" key="2">
    <citation type="journal article" date="2021" name="PeerJ">
        <title>Extensive microbial diversity within the chicken gut microbiome revealed by metagenomics and culture.</title>
        <authorList>
            <person name="Gilroy R."/>
            <person name="Ravi A."/>
            <person name="Getino M."/>
            <person name="Pursley I."/>
            <person name="Horton D.L."/>
            <person name="Alikhan N.F."/>
            <person name="Baker D."/>
            <person name="Gharbi K."/>
            <person name="Hall N."/>
            <person name="Watson M."/>
            <person name="Adriaenssens E.M."/>
            <person name="Foster-Nyarko E."/>
            <person name="Jarju S."/>
            <person name="Secka A."/>
            <person name="Antonio M."/>
            <person name="Oren A."/>
            <person name="Chaudhuri R.R."/>
            <person name="La Ragione R."/>
            <person name="Hildebrand F."/>
            <person name="Pallen M.J."/>
        </authorList>
    </citation>
    <scope>NUCLEOTIDE SEQUENCE</scope>
    <source>
        <strain evidence="2">ChiHjej12B11-7776</strain>
    </source>
</reference>
<gene>
    <name evidence="2" type="ORF">IAC72_00170</name>
</gene>
<keyword evidence="1" id="KW-0812">Transmembrane</keyword>
<evidence type="ECO:0000313" key="2">
    <source>
        <dbReference type="EMBL" id="HIU90416.1"/>
    </source>
</evidence>
<comment type="caution">
    <text evidence="2">The sequence shown here is derived from an EMBL/GenBank/DDBJ whole genome shotgun (WGS) entry which is preliminary data.</text>
</comment>
<dbReference type="AlphaFoldDB" id="A0A9D1SPV9"/>
<feature type="transmembrane region" description="Helical" evidence="1">
    <location>
        <begin position="34"/>
        <end position="52"/>
    </location>
</feature>
<evidence type="ECO:0000313" key="3">
    <source>
        <dbReference type="Proteomes" id="UP000886852"/>
    </source>
</evidence>
<keyword evidence="1" id="KW-1133">Transmembrane helix</keyword>
<name>A0A9D1SPV9_9BACT</name>
<feature type="transmembrane region" description="Helical" evidence="1">
    <location>
        <begin position="146"/>
        <end position="166"/>
    </location>
</feature>
<dbReference type="PANTHER" id="PTHR35793">
    <property type="entry name" value="INNER MEMBRANE PROTEIN YJIG"/>
    <property type="match status" value="1"/>
</dbReference>
<dbReference type="GO" id="GO:0005886">
    <property type="term" value="C:plasma membrane"/>
    <property type="evidence" value="ECO:0007669"/>
    <property type="project" value="TreeGrafter"/>
</dbReference>
<organism evidence="2 3">
    <name type="scientific">Candidatus Fimimonas merdipullorum</name>
    <dbReference type="NCBI Taxonomy" id="2840822"/>
    <lineage>
        <taxon>Bacteria</taxon>
        <taxon>Pseudomonadati</taxon>
        <taxon>Myxococcota</taxon>
        <taxon>Myxococcia</taxon>
        <taxon>Myxococcales</taxon>
        <taxon>Cystobacterineae</taxon>
        <taxon>Myxococcaceae</taxon>
        <taxon>Myxococcaceae incertae sedis</taxon>
        <taxon>Candidatus Fimimonas</taxon>
    </lineage>
</organism>
<dbReference type="Proteomes" id="UP000886852">
    <property type="component" value="Unassembled WGS sequence"/>
</dbReference>
<keyword evidence="1" id="KW-0472">Membrane</keyword>
<dbReference type="EMBL" id="DVOC01000005">
    <property type="protein sequence ID" value="HIU90416.1"/>
    <property type="molecule type" value="Genomic_DNA"/>
</dbReference>
<evidence type="ECO:0000256" key="1">
    <source>
        <dbReference type="SAM" id="Phobius"/>
    </source>
</evidence>
<dbReference type="PANTHER" id="PTHR35793:SF2">
    <property type="entry name" value="INNER MEMBRANE PROTEIN YJIG"/>
    <property type="match status" value="1"/>
</dbReference>